<evidence type="ECO:0000256" key="1">
    <source>
        <dbReference type="SAM" id="Phobius"/>
    </source>
</evidence>
<keyword evidence="1" id="KW-1133">Transmembrane helix</keyword>
<dbReference type="AlphaFoldDB" id="A0A1W1VMV3"/>
<keyword evidence="4" id="KW-1185">Reference proteome</keyword>
<organism evidence="3 4">
    <name type="scientific">Deinococcus hopiensis KR-140</name>
    <dbReference type="NCBI Taxonomy" id="695939"/>
    <lineage>
        <taxon>Bacteria</taxon>
        <taxon>Thermotogati</taxon>
        <taxon>Deinococcota</taxon>
        <taxon>Deinococci</taxon>
        <taxon>Deinococcales</taxon>
        <taxon>Deinococcaceae</taxon>
        <taxon>Deinococcus</taxon>
    </lineage>
</organism>
<dbReference type="PANTHER" id="PTHR37290">
    <property type="entry name" value="INNER MEMBRANE PROTEIN YIAA-RELATED"/>
    <property type="match status" value="1"/>
</dbReference>
<keyword evidence="1" id="KW-0472">Membrane</keyword>
<name>A0A1W1VMV3_9DEIO</name>
<dbReference type="GO" id="GO:0005886">
    <property type="term" value="C:plasma membrane"/>
    <property type="evidence" value="ECO:0007669"/>
    <property type="project" value="TreeGrafter"/>
</dbReference>
<sequence>MTAPSYAAPDLHADSPAWLSFIWLAFVLSLSLMLLGVYCLPVDAWIKGYLCMGTVFLTASTLTLSKTLRDRHEHERMINRVRNARTEQVLTRYGD</sequence>
<dbReference type="InterPro" id="IPR038972">
    <property type="entry name" value="YiaA-like"/>
</dbReference>
<feature type="domain" description="YiaAB two helix" evidence="2">
    <location>
        <begin position="18"/>
        <end position="70"/>
    </location>
</feature>
<reference evidence="3 4" key="1">
    <citation type="submission" date="2017-04" db="EMBL/GenBank/DDBJ databases">
        <authorList>
            <person name="Afonso C.L."/>
            <person name="Miller P.J."/>
            <person name="Scott M.A."/>
            <person name="Spackman E."/>
            <person name="Goraichik I."/>
            <person name="Dimitrov K.M."/>
            <person name="Suarez D.L."/>
            <person name="Swayne D.E."/>
        </authorList>
    </citation>
    <scope>NUCLEOTIDE SEQUENCE [LARGE SCALE GENOMIC DNA]</scope>
    <source>
        <strain evidence="3 4">KR-140</strain>
    </source>
</reference>
<keyword evidence="1" id="KW-0812">Transmembrane</keyword>
<dbReference type="InterPro" id="IPR008024">
    <property type="entry name" value="YiaAB"/>
</dbReference>
<dbReference type="STRING" id="695939.SAMN00790413_02323"/>
<dbReference type="Pfam" id="PF05360">
    <property type="entry name" value="YiaAB"/>
    <property type="match status" value="1"/>
</dbReference>
<evidence type="ECO:0000259" key="2">
    <source>
        <dbReference type="Pfam" id="PF05360"/>
    </source>
</evidence>
<proteinExistence type="predicted"/>
<dbReference type="EMBL" id="FWWU01000009">
    <property type="protein sequence ID" value="SMB94284.1"/>
    <property type="molecule type" value="Genomic_DNA"/>
</dbReference>
<dbReference type="PANTHER" id="PTHR37290:SF1">
    <property type="entry name" value="INNER MEMBRANE PROTEIN YIAA"/>
    <property type="match status" value="1"/>
</dbReference>
<dbReference type="RefSeq" id="WP_084049611.1">
    <property type="nucleotide sequence ID" value="NZ_FWWU01000009.1"/>
</dbReference>
<dbReference type="GO" id="GO:0006974">
    <property type="term" value="P:DNA damage response"/>
    <property type="evidence" value="ECO:0007669"/>
    <property type="project" value="TreeGrafter"/>
</dbReference>
<dbReference type="Proteomes" id="UP000192582">
    <property type="component" value="Unassembled WGS sequence"/>
</dbReference>
<accession>A0A1W1VMV3</accession>
<evidence type="ECO:0000313" key="3">
    <source>
        <dbReference type="EMBL" id="SMB94284.1"/>
    </source>
</evidence>
<evidence type="ECO:0000313" key="4">
    <source>
        <dbReference type="Proteomes" id="UP000192582"/>
    </source>
</evidence>
<gene>
    <name evidence="3" type="ORF">SAMN00790413_02323</name>
</gene>
<protein>
    <recommendedName>
        <fullName evidence="2">YiaAB two helix domain-containing protein</fullName>
    </recommendedName>
</protein>
<feature type="transmembrane region" description="Helical" evidence="1">
    <location>
        <begin position="20"/>
        <end position="40"/>
    </location>
</feature>